<dbReference type="KEGG" id="kpnu:LI86_01190"/>
<evidence type="ECO:0000256" key="6">
    <source>
        <dbReference type="ARBA" id="ARBA00023295"/>
    </source>
</evidence>
<dbReference type="Proteomes" id="UP000258905">
    <property type="component" value="Unassembled WGS sequence"/>
</dbReference>
<keyword evidence="4 15" id="KW-0378">Hydrolase</keyword>
<dbReference type="InterPro" id="IPR008928">
    <property type="entry name" value="6-hairpin_glycosidase_sf"/>
</dbReference>
<evidence type="ECO:0000313" key="15">
    <source>
        <dbReference type="EMBL" id="ROH00402.1"/>
    </source>
</evidence>
<dbReference type="EC" id="3.2.1.4" evidence="3"/>
<evidence type="ECO:0000313" key="32">
    <source>
        <dbReference type="Proteomes" id="UP000485085"/>
    </source>
</evidence>
<evidence type="ECO:0000313" key="29">
    <source>
        <dbReference type="Proteomes" id="UP000283322"/>
    </source>
</evidence>
<evidence type="ECO:0000313" key="25">
    <source>
        <dbReference type="Proteomes" id="UP000258905"/>
    </source>
</evidence>
<dbReference type="Gene3D" id="1.50.10.10">
    <property type="match status" value="1"/>
</dbReference>
<reference evidence="17 23" key="1">
    <citation type="submission" date="2018-06" db="EMBL/GenBank/DDBJ databases">
        <authorList>
            <consortium name="Pathogen Informatics"/>
            <person name="Doyle S."/>
        </authorList>
    </citation>
    <scope>NUCLEOTIDE SEQUENCE [LARGE SCALE GENOMIC DNA]</scope>
    <source>
        <strain evidence="17 23">NCTC9617</strain>
    </source>
</reference>
<keyword evidence="6 15" id="KW-0326">Glycosidase</keyword>
<dbReference type="Proteomes" id="UP000254657">
    <property type="component" value="Unassembled WGS sequence"/>
</dbReference>
<keyword evidence="7" id="KW-0119">Carbohydrate metabolism</keyword>
<reference evidence="13" key="3">
    <citation type="submission" date="2018-07" db="EMBL/GenBank/DDBJ databases">
        <authorList>
            <person name="Martins R.C."/>
            <person name="Perdigao-Neto L.V."/>
            <person name="Costa S.F."/>
            <person name="Levin A.S.S."/>
        </authorList>
    </citation>
    <scope>NUCLEOTIDE SEQUENCE</scope>
    <source>
        <strain evidence="13">BC_5001</strain>
    </source>
</reference>
<evidence type="ECO:0000313" key="21">
    <source>
        <dbReference type="EMBL" id="SXG18663.1"/>
    </source>
</evidence>
<evidence type="ECO:0000313" key="9">
    <source>
        <dbReference type="EMBL" id="MUA38675.1"/>
    </source>
</evidence>
<comment type="catalytic activity">
    <reaction evidence="1">
        <text>Endohydrolysis of (1-&gt;4)-beta-D-glucosidic linkages in cellulose, lichenin and cereal beta-D-glucans.</text>
        <dbReference type="EC" id="3.2.1.4"/>
    </reaction>
</comment>
<dbReference type="InterPro" id="IPR002037">
    <property type="entry name" value="Glyco_hydro_8"/>
</dbReference>
<dbReference type="GO" id="GO:0008810">
    <property type="term" value="F:cellulase activity"/>
    <property type="evidence" value="ECO:0007669"/>
    <property type="project" value="UniProtKB-EC"/>
</dbReference>
<dbReference type="EMBL" id="MPYG04000060">
    <property type="protein sequence ID" value="ROH00402.1"/>
    <property type="molecule type" value="Genomic_DNA"/>
</dbReference>
<dbReference type="EMBL" id="UJHH01000007">
    <property type="protein sequence ID" value="SWF71292.1"/>
    <property type="molecule type" value="Genomic_DNA"/>
</dbReference>
<dbReference type="EMBL" id="WNPO01000005">
    <property type="protein sequence ID" value="MUA38675.1"/>
    <property type="molecule type" value="Genomic_DNA"/>
</dbReference>
<dbReference type="KEGG" id="kpne:KU54_001195"/>
<dbReference type="EMBL" id="CP068602">
    <property type="protein sequence ID" value="QQZ71853.1"/>
    <property type="molecule type" value="Genomic_DNA"/>
</dbReference>
<dbReference type="Proteomes" id="UP000294951">
    <property type="component" value="Unassembled WGS sequence"/>
</dbReference>
<reference evidence="14" key="2">
    <citation type="submission" date="2018-07" db="EMBL/GenBank/DDBJ databases">
        <title>Draft genome sequence of Klebsiella pneumoniae K293.</title>
        <authorList>
            <person name="He F."/>
        </authorList>
    </citation>
    <scope>NUCLEOTIDE SEQUENCE</scope>
    <source>
        <strain evidence="14">K293</strain>
    </source>
</reference>
<dbReference type="Proteomes" id="UP000532829">
    <property type="component" value="Chromosome"/>
</dbReference>
<proteinExistence type="inferred from homology"/>
<feature type="chain" id="PRO_5015029391" description="cellulase" evidence="8">
    <location>
        <begin position="23"/>
        <end position="369"/>
    </location>
</feature>
<evidence type="ECO:0000313" key="16">
    <source>
        <dbReference type="EMBL" id="RRF06995.1"/>
    </source>
</evidence>
<dbReference type="Proteomes" id="UP000253559">
    <property type="component" value="Unassembled WGS sequence"/>
</dbReference>
<dbReference type="EMBL" id="CP066534">
    <property type="protein sequence ID" value="QQL33882.1"/>
    <property type="molecule type" value="Genomic_DNA"/>
</dbReference>
<reference evidence="10 31" key="11">
    <citation type="journal article" date="2020" name="Antibiotics">
        <title>Molecular Typing, Characterization of Antimicrobial Resistance, Virulence Profiling and Analysis of Whole-Genome Sequence of Clinical Klebsiella pneumoniae Isolates.</title>
        <authorList>
            <person name="Shelenkov A."/>
            <person name="Mikhaylova Y."/>
            <person name="Yanushevich Y."/>
            <person name="Samoilov A."/>
            <person name="Petrova L."/>
            <person name="Fomina V."/>
            <person name="Gusarov V."/>
            <person name="Zamyatin M."/>
            <person name="Shagin D."/>
            <person name="Akimkin V."/>
        </authorList>
    </citation>
    <scope>NUCLEOTIDE SEQUENCE [LARGE SCALE GENOMIC DNA]</scope>
    <source>
        <strain evidence="10 31">CriePir120</strain>
    </source>
</reference>
<evidence type="ECO:0000256" key="1">
    <source>
        <dbReference type="ARBA" id="ARBA00000966"/>
    </source>
</evidence>
<sequence length="369" mass="40901">MMKVLCGAVLSALLLAAGQVGAACQWPAWEQFKQAYVSPEGRVIDPSDARKISTSEGQSYGLFFALAANDRAGFDKLLTWTQNNLAEGDLKQHLPGWLWGKKDDEQWTLLDSNSASDSDLWIAWALLEAGRLWQQPQYTETGKALLARIVAEETVAVPGLGTMLLPGKVGFADDSGWRFNPSYLPPQLATYFVRFGAPWPALRDSNLRLLLETAPKGFTPDWVRYEKGKGWQLKTEKPPIGSYDAIRVYLWVGMLHDGDKQKARLLQRFAPMAAQTTEQGVPPEKVNIATGKTSGQGPVGFSAAMLPFLQDDEARSVQRQRVADNYPGADAYYSAVLTLFGQGWDQHRFRFTASGELQPDWNQECASSH</sequence>
<dbReference type="EMBL" id="QRCF01000007">
    <property type="protein sequence ID" value="RDT94073.1"/>
    <property type="molecule type" value="Genomic_DNA"/>
</dbReference>
<evidence type="ECO:0000313" key="18">
    <source>
        <dbReference type="EMBL" id="SVN64743.1"/>
    </source>
</evidence>
<dbReference type="SUPFAM" id="SSF48208">
    <property type="entry name" value="Six-hairpin glycosidases"/>
    <property type="match status" value="1"/>
</dbReference>
<reference evidence="22 30" key="9">
    <citation type="submission" date="2019-03" db="EMBL/GenBank/DDBJ databases">
        <title>Multidrug-Resistant Klebsiella pneumoniae Clinical Bloodstream Isolates in Shanghai, China.</title>
        <authorList>
            <person name="Wang S."/>
        </authorList>
    </citation>
    <scope>NUCLEOTIDE SEQUENCE [LARGE SCALE GENOMIC DNA]</scope>
    <source>
        <strain evidence="22 30">RJ1071</strain>
    </source>
</reference>
<dbReference type="EMBL" id="RDAM01000001">
    <property type="protein sequence ID" value="RRF06995.1"/>
    <property type="molecule type" value="Genomic_DNA"/>
</dbReference>
<reference evidence="12 34" key="13">
    <citation type="submission" date="2021-01" db="EMBL/GenBank/DDBJ databases">
        <title>Genome sequencing of apramycin resistant K. pneumoniae.</title>
        <authorList>
            <person name="Chen L."/>
            <person name="Kreiswirth B."/>
        </authorList>
    </citation>
    <scope>NUCLEOTIDE SEQUENCE [LARGE SCALE GENOMIC DNA]</scope>
    <source>
        <strain evidence="12 34">59493</strain>
    </source>
</reference>
<evidence type="ECO:0000313" key="12">
    <source>
        <dbReference type="EMBL" id="QQZ71853.1"/>
    </source>
</evidence>
<evidence type="ECO:0000256" key="2">
    <source>
        <dbReference type="ARBA" id="ARBA00009209"/>
    </source>
</evidence>
<dbReference type="EMBL" id="UGNC01000005">
    <property type="protein sequence ID" value="STW47344.1"/>
    <property type="molecule type" value="Genomic_DNA"/>
</dbReference>
<reference evidence="9 32" key="10">
    <citation type="submission" date="2019-11" db="EMBL/GenBank/DDBJ databases">
        <title>Emergence of a novel subclone of carbapenem-resistant Klebsiella pneumoniae ST11 with enhanced virulence and transmissibility: a molecular epidemiological, clinical, genomic study.</title>
        <authorList>
            <person name="Zhou K."/>
        </authorList>
    </citation>
    <scope>NUCLEOTIDE SEQUENCE [LARGE SCALE GENOMIC DNA]</scope>
    <source>
        <strain evidence="9 32">KP_38044</strain>
    </source>
</reference>
<dbReference type="EMBL" id="QOHW01000021">
    <property type="protein sequence ID" value="RBZ18807.1"/>
    <property type="molecule type" value="Genomic_DNA"/>
</dbReference>
<evidence type="ECO:0000313" key="22">
    <source>
        <dbReference type="EMBL" id="TDJ97437.1"/>
    </source>
</evidence>
<organism evidence="15 29">
    <name type="scientific">Klebsiella pneumoniae</name>
    <dbReference type="NCBI Taxonomy" id="573"/>
    <lineage>
        <taxon>Bacteria</taxon>
        <taxon>Pseudomonadati</taxon>
        <taxon>Pseudomonadota</taxon>
        <taxon>Gammaproteobacteria</taxon>
        <taxon>Enterobacterales</taxon>
        <taxon>Enterobacteriaceae</taxon>
        <taxon>Klebsiella/Raoultella group</taxon>
        <taxon>Klebsiella</taxon>
        <taxon>Klebsiella pneumoniae complex</taxon>
    </lineage>
</organism>
<keyword evidence="7" id="KW-0624">Polysaccharide degradation</keyword>
<reference evidence="16 28" key="8">
    <citation type="journal article" date="2019" name="Antimicrob. Agents Chemother.">
        <title>Applying Rapid Whole Genome Sequencing to Predict Phenotypic Antimicrobial Susceptibility Testing Results Among Carbapenem-Resistant Klebsiella pneumoniae Clinical Isolates.</title>
        <authorList>
            <person name="Tamma P.D."/>
            <person name="Fan Y."/>
            <person name="Bergman Y."/>
            <person name="Pertea G."/>
            <person name="Kazmi A."/>
            <person name="Lewis S."/>
            <person name="Carroll K.C."/>
            <person name="Schatz M.C."/>
            <person name="Timp W."/>
            <person name="Simner P.J."/>
        </authorList>
    </citation>
    <scope>NUCLEOTIDE SEQUENCE [LARGE SCALE GENOMIC DNA]</scope>
    <source>
        <strain evidence="16 28">KLPN_104</strain>
    </source>
</reference>
<evidence type="ECO:0000313" key="30">
    <source>
        <dbReference type="Proteomes" id="UP000294951"/>
    </source>
</evidence>
<dbReference type="Proteomes" id="UP000439817">
    <property type="component" value="Chromosome"/>
</dbReference>
<dbReference type="PROSITE" id="PS51257">
    <property type="entry name" value="PROKAR_LIPOPROTEIN"/>
    <property type="match status" value="1"/>
</dbReference>
<reference evidence="11 33" key="12">
    <citation type="submission" date="2020-12" db="EMBL/GenBank/DDBJ databases">
        <title>The complete genome of Klebsiella pneumoniae strain 090374.</title>
        <authorList>
            <person name="Wei L."/>
            <person name="Wen H."/>
            <person name="Liu L."/>
            <person name="Feng Y."/>
            <person name="Zong Z."/>
        </authorList>
    </citation>
    <scope>NUCLEOTIDE SEQUENCE [LARGE SCALE GENOMIC DNA]</scope>
    <source>
        <strain evidence="11 33">WCHKP090374</strain>
    </source>
</reference>
<protein>
    <recommendedName>
        <fullName evidence="3">cellulase</fullName>
        <ecNumber evidence="3">3.2.1.4</ecNumber>
    </recommendedName>
</protein>
<keyword evidence="8" id="KW-0732">Signal</keyword>
<evidence type="ECO:0000256" key="3">
    <source>
        <dbReference type="ARBA" id="ARBA00012601"/>
    </source>
</evidence>
<evidence type="ECO:0000313" key="26">
    <source>
        <dbReference type="Proteomes" id="UP000259364"/>
    </source>
</evidence>
<dbReference type="RefSeq" id="WP_004151431.1">
    <property type="nucleotide sequence ID" value="NZ_AP018671.1"/>
</dbReference>
<dbReference type="Proteomes" id="UP000259364">
    <property type="component" value="Unassembled WGS sequence"/>
</dbReference>
<dbReference type="SMR" id="A0A086IKA5"/>
<evidence type="ECO:0000313" key="10">
    <source>
        <dbReference type="EMBL" id="QOU52067.1"/>
    </source>
</evidence>
<accession>A0A086IKA5</accession>
<comment type="similarity">
    <text evidence="2">Belongs to the glycosyl hydrolase 8 (cellulase D) family.</text>
</comment>
<evidence type="ECO:0000313" key="23">
    <source>
        <dbReference type="Proteomes" id="UP000255167"/>
    </source>
</evidence>
<evidence type="ECO:0000256" key="5">
    <source>
        <dbReference type="ARBA" id="ARBA00023001"/>
    </source>
</evidence>
<dbReference type="NCBIfam" id="NF008305">
    <property type="entry name" value="PRK11097.1"/>
    <property type="match status" value="1"/>
</dbReference>
<feature type="signal peptide" evidence="8">
    <location>
        <begin position="1"/>
        <end position="22"/>
    </location>
</feature>
<reference evidence="15 29" key="6">
    <citation type="submission" date="2018-10" db="EMBL/GenBank/DDBJ databases">
        <authorList>
            <person name="Vanduin D."/>
            <person name="Fouts D."/>
            <person name="Wright M."/>
            <person name="Sutton G."/>
            <person name="Nguyen K."/>
            <person name="Kreiswirth B."/>
            <person name="Chen L."/>
            <person name="Rojas L."/>
            <person name="Hujer A."/>
            <person name="Hujer K."/>
            <person name="Bonomo R."/>
            <person name="Adams M."/>
        </authorList>
    </citation>
    <scope>NUCLEOTIDE SEQUENCE [LARGE SCALE GENOMIC DNA]</scope>
    <source>
        <strain evidence="15 29">CRK0165</strain>
    </source>
</reference>
<dbReference type="EMBL" id="SMTN01000018">
    <property type="protein sequence ID" value="TDJ97437.1"/>
    <property type="molecule type" value="Genomic_DNA"/>
</dbReference>
<gene>
    <name evidence="9" type="primary">bcsZ</name>
    <name evidence="15" type="ORF">BL124_00007130</name>
    <name evidence="13" type="ORF">DM078_21995</name>
    <name evidence="14" type="ORF">DW286_09375</name>
    <name evidence="22" type="ORF">E1814_18020</name>
    <name evidence="16" type="ORF">EAO17_12545</name>
    <name evidence="10" type="ORF">GJJ08_001180</name>
    <name evidence="9" type="ORF">GNF00_02295</name>
    <name evidence="11" type="ORF">H3G96_001195</name>
    <name evidence="12" type="ORF">JMZ77_01180</name>
    <name evidence="17" type="ORF">NCTC9617_03894</name>
    <name evidence="21" type="ORF">SAMEA3499874_04562</name>
    <name evidence="18" type="ORF">SAMEA3649591_02835</name>
    <name evidence="19" type="ORF">SAMEA3649733_02579</name>
    <name evidence="20" type="ORF">SAMEA3720909_01986</name>
</gene>
<dbReference type="Proteomes" id="UP000259497">
    <property type="component" value="Unassembled WGS sequence"/>
</dbReference>
<evidence type="ECO:0000256" key="8">
    <source>
        <dbReference type="SAM" id="SignalP"/>
    </source>
</evidence>
<dbReference type="Proteomes" id="UP000257587">
    <property type="component" value="Unassembled WGS sequence"/>
</dbReference>
<dbReference type="Proteomes" id="UP000283322">
    <property type="component" value="Unassembled WGS sequence"/>
</dbReference>
<dbReference type="EMBL" id="UIUC01000009">
    <property type="protein sequence ID" value="SVN64743.1"/>
    <property type="molecule type" value="Genomic_DNA"/>
</dbReference>
<dbReference type="EMBL" id="UKAW01000019">
    <property type="protein sequence ID" value="SXG18663.1"/>
    <property type="molecule type" value="Genomic_DNA"/>
</dbReference>
<dbReference type="PRINTS" id="PR00735">
    <property type="entry name" value="GLHYDRLASE8"/>
</dbReference>
<dbReference type="Pfam" id="PF01270">
    <property type="entry name" value="Glyco_hydro_8"/>
    <property type="match status" value="1"/>
</dbReference>
<evidence type="ECO:0000313" key="27">
    <source>
        <dbReference type="Proteomes" id="UP000259497"/>
    </source>
</evidence>
<evidence type="ECO:0000313" key="19">
    <source>
        <dbReference type="EMBL" id="SVS25894.1"/>
    </source>
</evidence>
<evidence type="ECO:0000313" key="28">
    <source>
        <dbReference type="Proteomes" id="UP000275975"/>
    </source>
</evidence>
<reference evidence="24 25" key="5">
    <citation type="submission" date="2018-08" db="EMBL/GenBank/DDBJ databases">
        <authorList>
            <consortium name="Pathogen Informatics"/>
        </authorList>
    </citation>
    <scope>NUCLEOTIDE SEQUENCE [LARGE SCALE GENOMIC DNA]</scope>
    <source>
        <strain evidence="21 24">EuSCAPE_AT002</strain>
        <strain evidence="18 25">EuSCAPE_GR003</strain>
        <strain evidence="19 27">EuSCAPE_GR114</strain>
        <strain evidence="20 26">EuSCAPE_UK014</strain>
    </source>
</reference>
<dbReference type="EMBL" id="CP063008">
    <property type="protein sequence ID" value="QOU52067.1"/>
    <property type="molecule type" value="Genomic_DNA"/>
</dbReference>
<reference evidence="16" key="7">
    <citation type="submission" date="2018-10" db="EMBL/GenBank/DDBJ databases">
        <authorList>
            <person name="Fan Y."/>
            <person name="Timp W."/>
            <person name="Bergman Y."/>
            <person name="Tamma P."/>
            <person name="Simner P."/>
        </authorList>
    </citation>
    <scope>NUCLEOTIDE SEQUENCE</scope>
    <source>
        <strain evidence="16">KLPN_104</strain>
    </source>
</reference>
<accession>A0A0J2GLX1</accession>
<dbReference type="EMBL" id="UIXM01000006">
    <property type="protein sequence ID" value="SVS25894.1"/>
    <property type="molecule type" value="Genomic_DNA"/>
</dbReference>
<keyword evidence="5" id="KW-0136">Cellulose degradation</keyword>
<name>A0A086IKA5_KLEPN</name>
<dbReference type="Proteomes" id="UP000485085">
    <property type="component" value="Unassembled WGS sequence"/>
</dbReference>
<dbReference type="AlphaFoldDB" id="A0A086IKA5"/>
<evidence type="ECO:0000256" key="7">
    <source>
        <dbReference type="ARBA" id="ARBA00023326"/>
    </source>
</evidence>
<evidence type="ECO:0000313" key="14">
    <source>
        <dbReference type="EMBL" id="RDT94073.1"/>
    </source>
</evidence>
<evidence type="ECO:0000313" key="33">
    <source>
        <dbReference type="Proteomes" id="UP000532829"/>
    </source>
</evidence>
<evidence type="ECO:0000313" key="34">
    <source>
        <dbReference type="Proteomes" id="UP000595568"/>
    </source>
</evidence>
<dbReference type="Proteomes" id="UP000275975">
    <property type="component" value="Unassembled WGS sequence"/>
</dbReference>
<dbReference type="InterPro" id="IPR012341">
    <property type="entry name" value="6hp_glycosidase-like_sf"/>
</dbReference>
<evidence type="ECO:0000313" key="31">
    <source>
        <dbReference type="Proteomes" id="UP000439817"/>
    </source>
</evidence>
<reference evidence="13" key="4">
    <citation type="submission" date="2018-08" db="EMBL/GenBank/DDBJ databases">
        <title>Klebsiella pneumoniae genome sequencing and assembly.</title>
        <authorList>
            <person name="Martins R.C.R."/>
            <person name="Perdigao-Neto L.V."/>
            <person name="Costa S.F."/>
            <person name="Levin A.S.S."/>
        </authorList>
    </citation>
    <scope>NUCLEOTIDE SEQUENCE</scope>
    <source>
        <strain evidence="13">BC_5001</strain>
    </source>
</reference>
<dbReference type="Proteomes" id="UP000255167">
    <property type="component" value="Unassembled WGS sequence"/>
</dbReference>
<evidence type="ECO:0000313" key="13">
    <source>
        <dbReference type="EMBL" id="RBZ18807.1"/>
    </source>
</evidence>
<dbReference type="Proteomes" id="UP000595568">
    <property type="component" value="Chromosome"/>
</dbReference>
<evidence type="ECO:0000313" key="24">
    <source>
        <dbReference type="Proteomes" id="UP000257587"/>
    </source>
</evidence>
<evidence type="ECO:0000256" key="4">
    <source>
        <dbReference type="ARBA" id="ARBA00022801"/>
    </source>
</evidence>
<evidence type="ECO:0000313" key="20">
    <source>
        <dbReference type="EMBL" id="SWF71292.1"/>
    </source>
</evidence>
<evidence type="ECO:0000313" key="11">
    <source>
        <dbReference type="EMBL" id="QQL33882.1"/>
    </source>
</evidence>
<dbReference type="GO" id="GO:0030245">
    <property type="term" value="P:cellulose catabolic process"/>
    <property type="evidence" value="ECO:0007669"/>
    <property type="project" value="UniProtKB-KW"/>
</dbReference>
<evidence type="ECO:0000313" key="17">
    <source>
        <dbReference type="EMBL" id="STW47344.1"/>
    </source>
</evidence>